<keyword evidence="1" id="KW-0472">Membrane</keyword>
<protein>
    <submittedName>
        <fullName evidence="2">Uncharacterized protein</fullName>
    </submittedName>
</protein>
<accession>A0A6C0JG53</accession>
<keyword evidence="1" id="KW-1133">Transmembrane helix</keyword>
<proteinExistence type="predicted"/>
<reference evidence="2" key="1">
    <citation type="journal article" date="2020" name="Nature">
        <title>Giant virus diversity and host interactions through global metagenomics.</title>
        <authorList>
            <person name="Schulz F."/>
            <person name="Roux S."/>
            <person name="Paez-Espino D."/>
            <person name="Jungbluth S."/>
            <person name="Walsh D.A."/>
            <person name="Denef V.J."/>
            <person name="McMahon K.D."/>
            <person name="Konstantinidis K.T."/>
            <person name="Eloe-Fadrosh E.A."/>
            <person name="Kyrpides N.C."/>
            <person name="Woyke T."/>
        </authorList>
    </citation>
    <scope>NUCLEOTIDE SEQUENCE</scope>
    <source>
        <strain evidence="2">GVMAG-M-3300027708-51</strain>
    </source>
</reference>
<feature type="transmembrane region" description="Helical" evidence="1">
    <location>
        <begin position="6"/>
        <end position="28"/>
    </location>
</feature>
<sequence length="44" mass="4725">MEVDGIIALVAISAVVAVALSCACCSYFERRVAVEDEDEYEITA</sequence>
<organism evidence="2">
    <name type="scientific">viral metagenome</name>
    <dbReference type="NCBI Taxonomy" id="1070528"/>
    <lineage>
        <taxon>unclassified sequences</taxon>
        <taxon>metagenomes</taxon>
        <taxon>organismal metagenomes</taxon>
    </lineage>
</organism>
<evidence type="ECO:0000256" key="1">
    <source>
        <dbReference type="SAM" id="Phobius"/>
    </source>
</evidence>
<name>A0A6C0JG53_9ZZZZ</name>
<evidence type="ECO:0000313" key="2">
    <source>
        <dbReference type="EMBL" id="QHU04612.1"/>
    </source>
</evidence>
<dbReference type="AlphaFoldDB" id="A0A6C0JG53"/>
<dbReference type="EMBL" id="MN740401">
    <property type="protein sequence ID" value="QHU04612.1"/>
    <property type="molecule type" value="Genomic_DNA"/>
</dbReference>
<keyword evidence="1" id="KW-0812">Transmembrane</keyword>